<gene>
    <name evidence="4" type="ORF">BJ875DRAFT_379168</name>
</gene>
<dbReference type="EMBL" id="MU251512">
    <property type="protein sequence ID" value="KAG9233160.1"/>
    <property type="molecule type" value="Genomic_DNA"/>
</dbReference>
<evidence type="ECO:0008006" key="6">
    <source>
        <dbReference type="Google" id="ProtNLM"/>
    </source>
</evidence>
<evidence type="ECO:0000313" key="5">
    <source>
        <dbReference type="Proteomes" id="UP000824998"/>
    </source>
</evidence>
<evidence type="ECO:0000313" key="4">
    <source>
        <dbReference type="EMBL" id="KAG9233160.1"/>
    </source>
</evidence>
<dbReference type="InterPro" id="IPR055647">
    <property type="entry name" value="DUF7223"/>
</dbReference>
<reference evidence="4" key="1">
    <citation type="journal article" date="2021" name="IMA Fungus">
        <title>Genomic characterization of three marine fungi, including Emericellopsis atlantica sp. nov. with signatures of a generalist lifestyle and marine biomass degradation.</title>
        <authorList>
            <person name="Hagestad O.C."/>
            <person name="Hou L."/>
            <person name="Andersen J.H."/>
            <person name="Hansen E.H."/>
            <person name="Altermark B."/>
            <person name="Li C."/>
            <person name="Kuhnert E."/>
            <person name="Cox R.J."/>
            <person name="Crous P.W."/>
            <person name="Spatafora J.W."/>
            <person name="Lail K."/>
            <person name="Amirebrahimi M."/>
            <person name="Lipzen A."/>
            <person name="Pangilinan J."/>
            <person name="Andreopoulos W."/>
            <person name="Hayes R.D."/>
            <person name="Ng V."/>
            <person name="Grigoriev I.V."/>
            <person name="Jackson S.A."/>
            <person name="Sutton T.D.S."/>
            <person name="Dobson A.D.W."/>
            <person name="Rama T."/>
        </authorList>
    </citation>
    <scope>NUCLEOTIDE SEQUENCE</scope>
    <source>
        <strain evidence="4">TRa018bII</strain>
    </source>
</reference>
<keyword evidence="5" id="KW-1185">Reference proteome</keyword>
<evidence type="ECO:0000256" key="1">
    <source>
        <dbReference type="SAM" id="SignalP"/>
    </source>
</evidence>
<name>A0A9P8C4G2_9HELO</name>
<feature type="domain" description="DUF7223" evidence="3">
    <location>
        <begin position="246"/>
        <end position="449"/>
    </location>
</feature>
<feature type="domain" description="DUF7029" evidence="2">
    <location>
        <begin position="73"/>
        <end position="170"/>
    </location>
</feature>
<accession>A0A9P8C4G2</accession>
<evidence type="ECO:0000259" key="2">
    <source>
        <dbReference type="Pfam" id="PF22974"/>
    </source>
</evidence>
<feature type="chain" id="PRO_5040236683" description="Isoamyl alcohol oxidase" evidence="1">
    <location>
        <begin position="19"/>
        <end position="452"/>
    </location>
</feature>
<dbReference type="Proteomes" id="UP000824998">
    <property type="component" value="Unassembled WGS sequence"/>
</dbReference>
<dbReference type="Pfam" id="PF23865">
    <property type="entry name" value="DUF7223"/>
    <property type="match status" value="1"/>
</dbReference>
<dbReference type="OrthoDB" id="160645at2759"/>
<dbReference type="InterPro" id="IPR054293">
    <property type="entry name" value="DUF7029"/>
</dbReference>
<protein>
    <recommendedName>
        <fullName evidence="6">Isoamyl alcohol oxidase</fullName>
    </recommendedName>
</protein>
<keyword evidence="1" id="KW-0732">Signal</keyword>
<comment type="caution">
    <text evidence="4">The sequence shown here is derived from an EMBL/GenBank/DDBJ whole genome shotgun (WGS) entry which is preliminary data.</text>
</comment>
<evidence type="ECO:0000259" key="3">
    <source>
        <dbReference type="Pfam" id="PF23865"/>
    </source>
</evidence>
<sequence>MKSAFGLSLLAPAFLVLAQDDCSEECTGTPAVYFPVPIPVDESNPVAQIEPCTKYTLPYASKTSATIVDVTNKMKYPTVLLETIQSLINVDCTPSSVQLTFNDSSIFGTTQTTWANQSEFVMITNHFGDCDEELERGFFLVNSVVFNALTLTVTAHSTKSNISETAETTEIFFGKSNSTTLASRAIVLDPTYTLSTDISLPETVIYSYDPYLTVTADKATFEANVTFSGYLAYNWLTFKLSSLYFDIDAGMSAGVALSADVTAAYDTTLSYSPAALYYGVSIPGILELGPQLTFAIDADVSASGAVSLTTEFGIDLVDGNVHLDFLDKTKSTTSGWIPIYTVEANVSAQVAATFNPTALLTVELAIKFFGGLLDLSSGVIASPGFTNNFVLSASAEADLGGVANTNVTGTCSNGLYLDSDFVFAVDVFATQFWSIEVYNVTVPIVDECFSWA</sequence>
<feature type="signal peptide" evidence="1">
    <location>
        <begin position="1"/>
        <end position="18"/>
    </location>
</feature>
<dbReference type="AlphaFoldDB" id="A0A9P8C4G2"/>
<organism evidence="4 5">
    <name type="scientific">Amylocarpus encephaloides</name>
    <dbReference type="NCBI Taxonomy" id="45428"/>
    <lineage>
        <taxon>Eukaryota</taxon>
        <taxon>Fungi</taxon>
        <taxon>Dikarya</taxon>
        <taxon>Ascomycota</taxon>
        <taxon>Pezizomycotina</taxon>
        <taxon>Leotiomycetes</taxon>
        <taxon>Helotiales</taxon>
        <taxon>Helotiales incertae sedis</taxon>
        <taxon>Amylocarpus</taxon>
    </lineage>
</organism>
<dbReference type="Pfam" id="PF22974">
    <property type="entry name" value="DUF7029"/>
    <property type="match status" value="1"/>
</dbReference>
<proteinExistence type="predicted"/>